<keyword evidence="3" id="KW-0963">Cytoplasm</keyword>
<evidence type="ECO:0000256" key="2">
    <source>
        <dbReference type="ARBA" id="ARBA00023186"/>
    </source>
</evidence>
<keyword evidence="3" id="KW-0996">Nickel insertion</keyword>
<dbReference type="RefSeq" id="WP_341371184.1">
    <property type="nucleotide sequence ID" value="NZ_JBBPCO010000009.1"/>
</dbReference>
<evidence type="ECO:0000313" key="4">
    <source>
        <dbReference type="EMBL" id="MEK8090128.1"/>
    </source>
</evidence>
<gene>
    <name evidence="3" type="primary">ureD</name>
    <name evidence="4" type="ORF">WOB96_10185</name>
</gene>
<comment type="caution">
    <text evidence="4">The sequence shown here is derived from an EMBL/GenBank/DDBJ whole genome shotgun (WGS) entry which is preliminary data.</text>
</comment>
<comment type="function">
    <text evidence="3">Required for maturation of urease via the functional incorporation of the urease nickel metallocenter.</text>
</comment>
<name>A0ABU9D9B8_9PROT</name>
<dbReference type="Pfam" id="PF01774">
    <property type="entry name" value="UreD"/>
    <property type="match status" value="1"/>
</dbReference>
<reference evidence="4 5" key="1">
    <citation type="submission" date="2024-04" db="EMBL/GenBank/DDBJ databases">
        <authorList>
            <person name="Abashina T."/>
            <person name="Shaikin A."/>
        </authorList>
    </citation>
    <scope>NUCLEOTIDE SEQUENCE [LARGE SCALE GENOMIC DNA]</scope>
    <source>
        <strain evidence="4 5">AAFK</strain>
    </source>
</reference>
<dbReference type="InterPro" id="IPR002669">
    <property type="entry name" value="UreD"/>
</dbReference>
<protein>
    <recommendedName>
        <fullName evidence="3">Urease accessory protein UreD</fullName>
    </recommendedName>
</protein>
<accession>A0ABU9D9B8</accession>
<keyword evidence="5" id="KW-1185">Reference proteome</keyword>
<comment type="subunit">
    <text evidence="3">UreD, UreF and UreG form a complex that acts as a GTP-hydrolysis-dependent molecular chaperone, activating the urease apoprotein by helping to assemble the nickel containing metallocenter of UreC. The UreE protein probably delivers the nickel.</text>
</comment>
<organism evidence="4 5">
    <name type="scientific">Thermithiobacillus plumbiphilus</name>
    <dbReference type="NCBI Taxonomy" id="1729899"/>
    <lineage>
        <taxon>Bacteria</taxon>
        <taxon>Pseudomonadati</taxon>
        <taxon>Pseudomonadota</taxon>
        <taxon>Acidithiobacillia</taxon>
        <taxon>Acidithiobacillales</taxon>
        <taxon>Thermithiobacillaceae</taxon>
        <taxon>Thermithiobacillus</taxon>
    </lineage>
</organism>
<proteinExistence type="inferred from homology"/>
<evidence type="ECO:0000256" key="3">
    <source>
        <dbReference type="HAMAP-Rule" id="MF_01384"/>
    </source>
</evidence>
<comment type="similarity">
    <text evidence="1 3">Belongs to the UreD family.</text>
</comment>
<comment type="subcellular location">
    <subcellularLocation>
        <location evidence="3">Cytoplasm</location>
    </subcellularLocation>
</comment>
<keyword evidence="2 3" id="KW-0143">Chaperone</keyword>
<dbReference type="EMBL" id="JBBPCO010000009">
    <property type="protein sequence ID" value="MEK8090128.1"/>
    <property type="molecule type" value="Genomic_DNA"/>
</dbReference>
<evidence type="ECO:0000313" key="5">
    <source>
        <dbReference type="Proteomes" id="UP001446205"/>
    </source>
</evidence>
<sequence>MQGQVEHQSPGWQARLVLRFAHTGDATVLQESTGYGPLRIQRPFQPEGKRACQVVLLHPPGGLVGGDRLEIEVALAPGAQVLLTTPAANRFYRSAGAEAMQQVELNLAENAWLEWLPQETLVYDQAIGRQTLKVELAPGAHFMGWEITRFGRSAHDERFTRGSWHNSFEIWQAGLPLWLDRQVLEGGSSLLASPYGLAGFPVLGSFVFVGASLERDLLDALREQPPAPTQGEFGLSRLSQGLLCRYRGWSSAEARSLFTLVWDQLRRAFLGRPACIPRIWHT</sequence>
<dbReference type="HAMAP" id="MF_01384">
    <property type="entry name" value="UreD"/>
    <property type="match status" value="1"/>
</dbReference>
<evidence type="ECO:0000256" key="1">
    <source>
        <dbReference type="ARBA" id="ARBA00007177"/>
    </source>
</evidence>
<dbReference type="PANTHER" id="PTHR33643">
    <property type="entry name" value="UREASE ACCESSORY PROTEIN D"/>
    <property type="match status" value="1"/>
</dbReference>
<dbReference type="Proteomes" id="UP001446205">
    <property type="component" value="Unassembled WGS sequence"/>
</dbReference>
<dbReference type="PANTHER" id="PTHR33643:SF1">
    <property type="entry name" value="UREASE ACCESSORY PROTEIN D"/>
    <property type="match status" value="1"/>
</dbReference>